<sequence>MIQIDGQWENIQTWEDCIRIMSDKIGPEFAAEADKLFGYRKITKDSLKSVIPDFQDAINDLDSALDTLREIRDEMD</sequence>
<evidence type="ECO:0008006" key="3">
    <source>
        <dbReference type="Google" id="ProtNLM"/>
    </source>
</evidence>
<dbReference type="Proteomes" id="UP000003763">
    <property type="component" value="Unassembled WGS sequence"/>
</dbReference>
<dbReference type="EMBL" id="ADLJ01000014">
    <property type="protein sequence ID" value="EHE99273.1"/>
    <property type="molecule type" value="Genomic_DNA"/>
</dbReference>
<dbReference type="HOGENOM" id="CLU_2648078_0_0_9"/>
<dbReference type="AlphaFoldDB" id="G5HGS3"/>
<gene>
    <name evidence="1" type="ORF">HMPREF9469_01842</name>
</gene>
<dbReference type="PATRIC" id="fig|742733.3.peg.1906"/>
<accession>G5HGS3</accession>
<dbReference type="RefSeq" id="WP_007861232.1">
    <property type="nucleotide sequence ID" value="NZ_JH376420.1"/>
</dbReference>
<evidence type="ECO:0000313" key="1">
    <source>
        <dbReference type="EMBL" id="EHE99273.1"/>
    </source>
</evidence>
<proteinExistence type="predicted"/>
<evidence type="ECO:0000313" key="2">
    <source>
        <dbReference type="Proteomes" id="UP000003763"/>
    </source>
</evidence>
<comment type="caution">
    <text evidence="1">The sequence shown here is derived from an EMBL/GenBank/DDBJ whole genome shotgun (WGS) entry which is preliminary data.</text>
</comment>
<reference evidence="1 2" key="1">
    <citation type="submission" date="2011-08" db="EMBL/GenBank/DDBJ databases">
        <title>The Genome Sequence of Clostridium citroniae WAL-17108.</title>
        <authorList>
            <consortium name="The Broad Institute Genome Sequencing Platform"/>
            <person name="Earl A."/>
            <person name="Ward D."/>
            <person name="Feldgarden M."/>
            <person name="Gevers D."/>
            <person name="Finegold S.M."/>
            <person name="Summanen P.H."/>
            <person name="Molitoris D.R."/>
            <person name="Vaisanen M.L."/>
            <person name="Daigneault M."/>
            <person name="Allen-Vercoe E."/>
            <person name="Young S.K."/>
            <person name="Zeng Q."/>
            <person name="Gargeya S."/>
            <person name="Fitzgerald M."/>
            <person name="Haas B."/>
            <person name="Abouelleil A."/>
            <person name="Alvarado L."/>
            <person name="Arachchi H.M."/>
            <person name="Berlin A."/>
            <person name="Brown A."/>
            <person name="Chapman S.B."/>
            <person name="Chen Z."/>
            <person name="Dunbar C."/>
            <person name="Freedman E."/>
            <person name="Gearin G."/>
            <person name="Gellesch M."/>
            <person name="Goldberg J."/>
            <person name="Griggs A."/>
            <person name="Gujja S."/>
            <person name="Heiman D."/>
            <person name="Howarth C."/>
            <person name="Larson L."/>
            <person name="Lui A."/>
            <person name="MacDonald P.J.P."/>
            <person name="Montmayeur A."/>
            <person name="Murphy C."/>
            <person name="Neiman D."/>
            <person name="Pearson M."/>
            <person name="Priest M."/>
            <person name="Roberts A."/>
            <person name="Saif S."/>
            <person name="Shea T."/>
            <person name="Shenoy N."/>
            <person name="Sisk P."/>
            <person name="Stolte C."/>
            <person name="Sykes S."/>
            <person name="Wortman J."/>
            <person name="Nusbaum C."/>
            <person name="Birren B."/>
        </authorList>
    </citation>
    <scope>NUCLEOTIDE SEQUENCE [LARGE SCALE GENOMIC DNA]</scope>
    <source>
        <strain evidence="1 2">WAL-17108</strain>
    </source>
</reference>
<name>G5HGS3_9FIRM</name>
<organism evidence="1 2">
    <name type="scientific">[Clostridium] citroniae WAL-17108</name>
    <dbReference type="NCBI Taxonomy" id="742733"/>
    <lineage>
        <taxon>Bacteria</taxon>
        <taxon>Bacillati</taxon>
        <taxon>Bacillota</taxon>
        <taxon>Clostridia</taxon>
        <taxon>Lachnospirales</taxon>
        <taxon>Lachnospiraceae</taxon>
        <taxon>Enterocloster</taxon>
    </lineage>
</organism>
<protein>
    <recommendedName>
        <fullName evidence="3">LXG domain-containing protein</fullName>
    </recommendedName>
</protein>